<dbReference type="EMBL" id="CAJOBI010314305">
    <property type="protein sequence ID" value="CAF5174193.1"/>
    <property type="molecule type" value="Genomic_DNA"/>
</dbReference>
<reference evidence="2" key="1">
    <citation type="submission" date="2021-02" db="EMBL/GenBank/DDBJ databases">
        <authorList>
            <person name="Nowell W R."/>
        </authorList>
    </citation>
    <scope>NUCLEOTIDE SEQUENCE</scope>
</reference>
<dbReference type="AlphaFoldDB" id="A0A8S3GZW4"/>
<feature type="non-terminal residue" evidence="2">
    <location>
        <position position="1"/>
    </location>
</feature>
<sequence>MIHPKTPSPSYNQQRRKRVTKSGRTVLEPPQTIHLDEKSTSKVLTDVDDADTLGFFELLEKERAEAEMAKLLEKSKNYPIAPD</sequence>
<proteinExistence type="predicted"/>
<feature type="region of interest" description="Disordered" evidence="1">
    <location>
        <begin position="1"/>
        <end position="30"/>
    </location>
</feature>
<evidence type="ECO:0000256" key="1">
    <source>
        <dbReference type="SAM" id="MobiDB-lite"/>
    </source>
</evidence>
<organism evidence="2 3">
    <name type="scientific">Rotaria magnacalcarata</name>
    <dbReference type="NCBI Taxonomy" id="392030"/>
    <lineage>
        <taxon>Eukaryota</taxon>
        <taxon>Metazoa</taxon>
        <taxon>Spiralia</taxon>
        <taxon>Gnathifera</taxon>
        <taxon>Rotifera</taxon>
        <taxon>Eurotatoria</taxon>
        <taxon>Bdelloidea</taxon>
        <taxon>Philodinida</taxon>
        <taxon>Philodinidae</taxon>
        <taxon>Rotaria</taxon>
    </lineage>
</organism>
<protein>
    <submittedName>
        <fullName evidence="2">Uncharacterized protein</fullName>
    </submittedName>
</protein>
<name>A0A8S3GZW4_9BILA</name>
<evidence type="ECO:0000313" key="3">
    <source>
        <dbReference type="Proteomes" id="UP000676336"/>
    </source>
</evidence>
<accession>A0A8S3GZW4</accession>
<comment type="caution">
    <text evidence="2">The sequence shown here is derived from an EMBL/GenBank/DDBJ whole genome shotgun (WGS) entry which is preliminary data.</text>
</comment>
<evidence type="ECO:0000313" key="2">
    <source>
        <dbReference type="EMBL" id="CAF5174193.1"/>
    </source>
</evidence>
<gene>
    <name evidence="2" type="ORF">SMN809_LOCUS66913</name>
</gene>
<dbReference type="Proteomes" id="UP000676336">
    <property type="component" value="Unassembled WGS sequence"/>
</dbReference>